<dbReference type="Pfam" id="PF00439">
    <property type="entry name" value="Bromodomain"/>
    <property type="match status" value="1"/>
</dbReference>
<feature type="domain" description="Bromo" evidence="7">
    <location>
        <begin position="122"/>
        <end position="184"/>
    </location>
</feature>
<evidence type="ECO:0000259" key="8">
    <source>
        <dbReference type="PROSITE" id="PS51805"/>
    </source>
</evidence>
<proteinExistence type="predicted"/>
<evidence type="ECO:0000256" key="3">
    <source>
        <dbReference type="ARBA" id="ARBA00022833"/>
    </source>
</evidence>
<dbReference type="PROSITE" id="PS50014">
    <property type="entry name" value="BROMODOMAIN_2"/>
    <property type="match status" value="1"/>
</dbReference>
<dbReference type="PROSITE" id="PS51805">
    <property type="entry name" value="EPHD"/>
    <property type="match status" value="1"/>
</dbReference>
<feature type="region of interest" description="Disordered" evidence="6">
    <location>
        <begin position="551"/>
        <end position="592"/>
    </location>
</feature>
<dbReference type="PRINTS" id="PR00503">
    <property type="entry name" value="BROMODOMAIN"/>
</dbReference>
<keyword evidence="2" id="KW-0863">Zinc-finger</keyword>
<evidence type="ECO:0000313" key="10">
    <source>
        <dbReference type="Proteomes" id="UP000054408"/>
    </source>
</evidence>
<dbReference type="GeneID" id="25567621"/>
<dbReference type="EMBL" id="GL349477">
    <property type="protein sequence ID" value="KNC52921.1"/>
    <property type="molecule type" value="Genomic_DNA"/>
</dbReference>
<dbReference type="InterPro" id="IPR013083">
    <property type="entry name" value="Znf_RING/FYVE/PHD"/>
</dbReference>
<dbReference type="eggNOG" id="KOG4362">
    <property type="taxonomic scope" value="Eukaryota"/>
</dbReference>
<feature type="compositionally biased region" description="Gly residues" evidence="6">
    <location>
        <begin position="65"/>
        <end position="79"/>
    </location>
</feature>
<organism evidence="9 10">
    <name type="scientific">Thecamonas trahens ATCC 50062</name>
    <dbReference type="NCBI Taxonomy" id="461836"/>
    <lineage>
        <taxon>Eukaryota</taxon>
        <taxon>Apusozoa</taxon>
        <taxon>Apusomonadida</taxon>
        <taxon>Apusomonadidae</taxon>
        <taxon>Thecamonas</taxon>
    </lineage>
</organism>
<reference evidence="9 10" key="1">
    <citation type="submission" date="2010-05" db="EMBL/GenBank/DDBJ databases">
        <title>The Genome Sequence of Thecamonas trahens ATCC 50062.</title>
        <authorList>
            <consortium name="The Broad Institute Genome Sequencing Platform"/>
            <person name="Russ C."/>
            <person name="Cuomo C."/>
            <person name="Shea T."/>
            <person name="Young S.K."/>
            <person name="Zeng Q."/>
            <person name="Koehrsen M."/>
            <person name="Haas B."/>
            <person name="Borodovsky M."/>
            <person name="Guigo R."/>
            <person name="Alvarado L."/>
            <person name="Berlin A."/>
            <person name="Bochicchio J."/>
            <person name="Borenstein D."/>
            <person name="Chapman S."/>
            <person name="Chen Z."/>
            <person name="Freedman E."/>
            <person name="Gellesch M."/>
            <person name="Goldberg J."/>
            <person name="Griggs A."/>
            <person name="Gujja S."/>
            <person name="Heilman E."/>
            <person name="Heiman D."/>
            <person name="Hepburn T."/>
            <person name="Howarth C."/>
            <person name="Jen D."/>
            <person name="Larson L."/>
            <person name="Mehta T."/>
            <person name="Park D."/>
            <person name="Pearson M."/>
            <person name="Roberts A."/>
            <person name="Saif S."/>
            <person name="Shenoy N."/>
            <person name="Sisk P."/>
            <person name="Stolte C."/>
            <person name="Sykes S."/>
            <person name="Thomson T."/>
            <person name="Walk T."/>
            <person name="White J."/>
            <person name="Yandava C."/>
            <person name="Burger G."/>
            <person name="Gray M.W."/>
            <person name="Holland P.W.H."/>
            <person name="King N."/>
            <person name="Lang F.B.F."/>
            <person name="Roger A.J."/>
            <person name="Ruiz-Trillo I."/>
            <person name="Lander E."/>
            <person name="Nusbaum C."/>
        </authorList>
    </citation>
    <scope>NUCLEOTIDE SEQUENCE [LARGE SCALE GENOMIC DNA]</scope>
    <source>
        <strain evidence="9 10">ATCC 50062</strain>
    </source>
</reference>
<keyword evidence="10" id="KW-1185">Reference proteome</keyword>
<dbReference type="Gene3D" id="1.20.920.10">
    <property type="entry name" value="Bromodomain-like"/>
    <property type="match status" value="1"/>
</dbReference>
<dbReference type="CDD" id="cd04369">
    <property type="entry name" value="Bromodomain"/>
    <property type="match status" value="1"/>
</dbReference>
<protein>
    <submittedName>
        <fullName evidence="9">Bromodomain adjacent to zinc finger domain-containing protein 2B</fullName>
    </submittedName>
</protein>
<dbReference type="CDD" id="cd15571">
    <property type="entry name" value="ePHD"/>
    <property type="match status" value="1"/>
</dbReference>
<feature type="compositionally biased region" description="Basic residues" evidence="6">
    <location>
        <begin position="551"/>
        <end position="566"/>
    </location>
</feature>
<accession>A0A0L0DLJ8</accession>
<dbReference type="eggNOG" id="KOG0955">
    <property type="taxonomic scope" value="Eukaryota"/>
</dbReference>
<dbReference type="InterPro" id="IPR034732">
    <property type="entry name" value="EPHD"/>
</dbReference>
<feature type="region of interest" description="Disordered" evidence="6">
    <location>
        <begin position="250"/>
        <end position="270"/>
    </location>
</feature>
<dbReference type="Proteomes" id="UP000054408">
    <property type="component" value="Unassembled WGS sequence"/>
</dbReference>
<name>A0A0L0DLJ8_THETB</name>
<evidence type="ECO:0000256" key="4">
    <source>
        <dbReference type="ARBA" id="ARBA00023117"/>
    </source>
</evidence>
<feature type="domain" description="PHD-type" evidence="8">
    <location>
        <begin position="290"/>
        <end position="408"/>
    </location>
</feature>
<evidence type="ECO:0000256" key="1">
    <source>
        <dbReference type="ARBA" id="ARBA00022723"/>
    </source>
</evidence>
<feature type="compositionally biased region" description="Low complexity" evidence="6">
    <location>
        <begin position="567"/>
        <end position="583"/>
    </location>
</feature>
<feature type="region of interest" description="Disordered" evidence="6">
    <location>
        <begin position="1"/>
        <end position="95"/>
    </location>
</feature>
<evidence type="ECO:0000256" key="6">
    <source>
        <dbReference type="SAM" id="MobiDB-lite"/>
    </source>
</evidence>
<dbReference type="AlphaFoldDB" id="A0A0L0DLJ8"/>
<keyword evidence="1" id="KW-0479">Metal-binding</keyword>
<feature type="compositionally biased region" description="Gly residues" evidence="6">
    <location>
        <begin position="251"/>
        <end position="269"/>
    </location>
</feature>
<dbReference type="SMART" id="SM00297">
    <property type="entry name" value="BROMO"/>
    <property type="match status" value="1"/>
</dbReference>
<keyword evidence="3" id="KW-0862">Zinc</keyword>
<dbReference type="OrthoDB" id="21449at2759"/>
<dbReference type="SUPFAM" id="SSF47370">
    <property type="entry name" value="Bromodomain"/>
    <property type="match status" value="1"/>
</dbReference>
<dbReference type="InterPro" id="IPR036427">
    <property type="entry name" value="Bromodomain-like_sf"/>
</dbReference>
<dbReference type="PANTHER" id="PTHR22881">
    <property type="entry name" value="BROMODOMAIN CONTAINING PROTEIN"/>
    <property type="match status" value="1"/>
</dbReference>
<dbReference type="PANTHER" id="PTHR22881:SF27">
    <property type="entry name" value="BROMODOMAIN CONTAINING 7_9"/>
    <property type="match status" value="1"/>
</dbReference>
<sequence length="845" mass="89522">MSRTSGSKGSRTRKRMHRDESYSPASSLDSVELRRGRRSFVAGVGPGTRSDVNDGDARSSTSGAAGSGGSGGSGGGKSGGSNAASRSVSEKKARKKLRKAKLAKVLGELLVTMMKVDGDGVFWHPVDPALAPRYDEIISKPMDFSTMRKKLVKGSYASLHHFELDFRLIVANCIKYNEEGSYYHKAALRLEARLAKPLLLAQMRLAIPHIDVLSNELVMWRREVESRYGEFTKAELDDVRAILEAEANGGDPAGGAGGRNTASGGGGGTALAPAHGGDARYTGELDTNKPIKCALCRLTVETDVTGPFLNPPFVAPGKAKYLYVHLNCARFGAPETLYDEPSDTWFNLIKAVSRGRFIKCALSDCPSGKGATLGCTTTTCQRSYHLPCSGKDAAFFEDGGVFFCPTHEAKVKAKAPADDKEAEAKAKAAAAKAAAASVARSGSILHIPKGPLSYGEQPSKPDGLDEKIRKATAVHRMFLEPGKITGVSKAGELICPTAELDEAGFVDAIGSKVASNTSYRWLGTVDVVDFGARLSVIDTRNNLGGRIKYFNRHQRKPRGPYRKRNRASASSGSVAPAPPSRSSNHAARTRRNHERRVINALLAVTHPSNPAAQAARAAAAKAAADGRARLPIVEPNSLHPRPATHYVTSRTVSTPPVAIYDTPVMFHAEATSLGPTYDSTHASLGASDSVSVIAPGPVAPGGLARLEAAVTDMVTNKRARAPEAGGDDLAPPPAKKARTLDAALDDLAALGNLGFDTSFVDALRSGDAAADGNKFVHSAALSSDELARKLAENSAFVSYMASMPWVRESTVPSPWEIEAASRLLANFADLAPEVIKPAELFPPPK</sequence>
<dbReference type="STRING" id="461836.A0A0L0DLJ8"/>
<dbReference type="InterPro" id="IPR001487">
    <property type="entry name" value="Bromodomain"/>
</dbReference>
<dbReference type="InterPro" id="IPR051831">
    <property type="entry name" value="Bromodomain_contain_prot"/>
</dbReference>
<keyword evidence="4 5" id="KW-0103">Bromodomain</keyword>
<dbReference type="Gene3D" id="3.30.40.10">
    <property type="entry name" value="Zinc/RING finger domain, C3HC4 (zinc finger)"/>
    <property type="match status" value="1"/>
</dbReference>
<evidence type="ECO:0000313" key="9">
    <source>
        <dbReference type="EMBL" id="KNC52921.1"/>
    </source>
</evidence>
<gene>
    <name evidence="9" type="ORF">AMSG_09088</name>
</gene>
<evidence type="ECO:0000256" key="2">
    <source>
        <dbReference type="ARBA" id="ARBA00022771"/>
    </source>
</evidence>
<evidence type="ECO:0000259" key="7">
    <source>
        <dbReference type="PROSITE" id="PS50014"/>
    </source>
</evidence>
<dbReference type="RefSeq" id="XP_013754817.1">
    <property type="nucleotide sequence ID" value="XM_013899363.1"/>
</dbReference>
<evidence type="ECO:0000256" key="5">
    <source>
        <dbReference type="PROSITE-ProRule" id="PRU00035"/>
    </source>
</evidence>
<dbReference type="GO" id="GO:0008270">
    <property type="term" value="F:zinc ion binding"/>
    <property type="evidence" value="ECO:0007669"/>
    <property type="project" value="UniProtKB-KW"/>
</dbReference>